<dbReference type="GO" id="GO:0005886">
    <property type="term" value="C:plasma membrane"/>
    <property type="evidence" value="ECO:0007669"/>
    <property type="project" value="TreeGrafter"/>
</dbReference>
<name>A0A645DY67_9ZZZZ</name>
<dbReference type="EMBL" id="VSSQ01040982">
    <property type="protein sequence ID" value="MPM94327.1"/>
    <property type="molecule type" value="Genomic_DNA"/>
</dbReference>
<comment type="subcellular location">
    <subcellularLocation>
        <location evidence="1">Membrane</location>
        <topology evidence="1">Multi-pass membrane protein</topology>
    </subcellularLocation>
</comment>
<feature type="transmembrane region" description="Helical" evidence="6">
    <location>
        <begin position="107"/>
        <end position="125"/>
    </location>
</feature>
<dbReference type="GO" id="GO:0071555">
    <property type="term" value="P:cell wall organization"/>
    <property type="evidence" value="ECO:0007669"/>
    <property type="project" value="TreeGrafter"/>
</dbReference>
<evidence type="ECO:0000256" key="2">
    <source>
        <dbReference type="ARBA" id="ARBA00022679"/>
    </source>
</evidence>
<evidence type="ECO:0000313" key="7">
    <source>
        <dbReference type="EMBL" id="MPM94327.1"/>
    </source>
</evidence>
<proteinExistence type="inferred from homology"/>
<reference evidence="7" key="1">
    <citation type="submission" date="2019-08" db="EMBL/GenBank/DDBJ databases">
        <authorList>
            <person name="Kucharzyk K."/>
            <person name="Murdoch R.W."/>
            <person name="Higgins S."/>
            <person name="Loffler F."/>
        </authorList>
    </citation>
    <scope>NUCLEOTIDE SEQUENCE</scope>
</reference>
<dbReference type="CDD" id="cd06852">
    <property type="entry name" value="GT_MraY"/>
    <property type="match status" value="1"/>
</dbReference>
<accession>A0A645DY67</accession>
<keyword evidence="3 6" id="KW-0812">Transmembrane</keyword>
<protein>
    <submittedName>
        <fullName evidence="7">Phospho-N-acetylmuramoyl-pentapeptide-transferase</fullName>
        <ecNumber evidence="7">2.7.8.13</ecNumber>
    </submittedName>
</protein>
<feature type="transmembrane region" description="Helical" evidence="6">
    <location>
        <begin position="291"/>
        <end position="309"/>
    </location>
</feature>
<feature type="transmembrane region" description="Helical" evidence="6">
    <location>
        <begin position="243"/>
        <end position="264"/>
    </location>
</feature>
<dbReference type="InterPro" id="IPR003524">
    <property type="entry name" value="PNAcMuramoyl-5peptid_Trfase"/>
</dbReference>
<evidence type="ECO:0000256" key="4">
    <source>
        <dbReference type="ARBA" id="ARBA00022989"/>
    </source>
</evidence>
<dbReference type="PANTHER" id="PTHR22926:SF5">
    <property type="entry name" value="PHOSPHO-N-ACETYLMURAMOYL-PENTAPEPTIDE-TRANSFERASE HOMOLOG"/>
    <property type="match status" value="1"/>
</dbReference>
<keyword evidence="2 7" id="KW-0808">Transferase</keyword>
<sequence length="311" mass="33493">MPSRLPILLLASLLLTFVLSKVLLSLVGRSTVAIKPELRPVHASKAGTPVVGGIAFVMGAFLVSLIDPELASPMVLYPMFGLLLFASVGFLDDHLKRTSYNGDGLPSLLKLALQVQAALLLLIILKQHGLIDTTLDLGFASLALGPAYYLFALLYILYFVNAINITDGLDALAAGSSLPMLLLVIFISNQRSMPSSTALLGAILAFLWFNRRPAKYFMGDCGSHALGGYLAISALLLKAEVALFVASGLFLVELATSLIQIISIRKFGKKVFIIAPLHHAYELKGMKETHIVLSFILVSWLFGAASLLLTR</sequence>
<keyword evidence="5 6" id="KW-0472">Membrane</keyword>
<gene>
    <name evidence="7" type="primary">mraY_41</name>
    <name evidence="7" type="ORF">SDC9_141473</name>
</gene>
<feature type="transmembrane region" description="Helical" evidence="6">
    <location>
        <begin position="180"/>
        <end position="209"/>
    </location>
</feature>
<dbReference type="AlphaFoldDB" id="A0A645DY67"/>
<dbReference type="HAMAP" id="MF_00038">
    <property type="entry name" value="MraY"/>
    <property type="match status" value="1"/>
</dbReference>
<organism evidence="7">
    <name type="scientific">bioreactor metagenome</name>
    <dbReference type="NCBI Taxonomy" id="1076179"/>
    <lineage>
        <taxon>unclassified sequences</taxon>
        <taxon>metagenomes</taxon>
        <taxon>ecological metagenomes</taxon>
    </lineage>
</organism>
<evidence type="ECO:0000256" key="6">
    <source>
        <dbReference type="SAM" id="Phobius"/>
    </source>
</evidence>
<comment type="caution">
    <text evidence="7">The sequence shown here is derived from an EMBL/GenBank/DDBJ whole genome shotgun (WGS) entry which is preliminary data.</text>
</comment>
<dbReference type="GO" id="GO:0044038">
    <property type="term" value="P:cell wall macromolecule biosynthetic process"/>
    <property type="evidence" value="ECO:0007669"/>
    <property type="project" value="TreeGrafter"/>
</dbReference>
<dbReference type="Pfam" id="PF00953">
    <property type="entry name" value="Glycos_transf_4"/>
    <property type="match status" value="1"/>
</dbReference>
<dbReference type="GO" id="GO:0008963">
    <property type="term" value="F:phospho-N-acetylmuramoyl-pentapeptide-transferase activity"/>
    <property type="evidence" value="ECO:0007669"/>
    <property type="project" value="InterPro"/>
</dbReference>
<dbReference type="PANTHER" id="PTHR22926">
    <property type="entry name" value="PHOSPHO-N-ACETYLMURAMOYL-PENTAPEPTIDE-TRANSFERASE"/>
    <property type="match status" value="1"/>
</dbReference>
<evidence type="ECO:0000256" key="1">
    <source>
        <dbReference type="ARBA" id="ARBA00004141"/>
    </source>
</evidence>
<feature type="transmembrane region" description="Helical" evidence="6">
    <location>
        <begin position="137"/>
        <end position="160"/>
    </location>
</feature>
<dbReference type="InterPro" id="IPR000715">
    <property type="entry name" value="Glycosyl_transferase_4"/>
</dbReference>
<feature type="transmembrane region" description="Helical" evidence="6">
    <location>
        <begin position="74"/>
        <end position="91"/>
    </location>
</feature>
<evidence type="ECO:0000256" key="5">
    <source>
        <dbReference type="ARBA" id="ARBA00023136"/>
    </source>
</evidence>
<dbReference type="EC" id="2.7.8.13" evidence="7"/>
<feature type="transmembrane region" description="Helical" evidence="6">
    <location>
        <begin position="48"/>
        <end position="67"/>
    </location>
</feature>
<keyword evidence="4 6" id="KW-1133">Transmembrane helix</keyword>
<evidence type="ECO:0000256" key="3">
    <source>
        <dbReference type="ARBA" id="ARBA00022692"/>
    </source>
</evidence>